<dbReference type="InterPro" id="IPR029044">
    <property type="entry name" value="Nucleotide-diphossugar_trans"/>
</dbReference>
<gene>
    <name evidence="4" type="ORF">DRO07_01875</name>
</gene>
<dbReference type="CDD" id="cd04181">
    <property type="entry name" value="NTP_transferase"/>
    <property type="match status" value="1"/>
</dbReference>
<proteinExistence type="predicted"/>
<dbReference type="Gene3D" id="3.90.550.10">
    <property type="entry name" value="Spore Coat Polysaccharide Biosynthesis Protein SpsA, Chain A"/>
    <property type="match status" value="1"/>
</dbReference>
<name>A0A497JH59_9ARCH</name>
<reference evidence="4 5" key="1">
    <citation type="submission" date="2018-06" db="EMBL/GenBank/DDBJ databases">
        <title>Extensive metabolic versatility and redundancy in microbially diverse, dynamic hydrothermal sediments.</title>
        <authorList>
            <person name="Dombrowski N."/>
            <person name="Teske A."/>
            <person name="Baker B.J."/>
        </authorList>
    </citation>
    <scope>NUCLEOTIDE SEQUENCE [LARGE SCALE GENOMIC DNA]</scope>
    <source>
        <strain evidence="4">B9_G13</strain>
    </source>
</reference>
<dbReference type="AlphaFoldDB" id="A0A497JH59"/>
<dbReference type="PANTHER" id="PTHR43584:SF8">
    <property type="entry name" value="N-ACETYLMURAMATE ALPHA-1-PHOSPHATE URIDYLYLTRANSFERASE"/>
    <property type="match status" value="1"/>
</dbReference>
<feature type="domain" description="Nucleotidyl transferase" evidence="3">
    <location>
        <begin position="6"/>
        <end position="233"/>
    </location>
</feature>
<evidence type="ECO:0000256" key="1">
    <source>
        <dbReference type="ARBA" id="ARBA00022679"/>
    </source>
</evidence>
<protein>
    <recommendedName>
        <fullName evidence="3">Nucleotidyl transferase domain-containing protein</fullName>
    </recommendedName>
</protein>
<dbReference type="GO" id="GO:0016779">
    <property type="term" value="F:nucleotidyltransferase activity"/>
    <property type="evidence" value="ECO:0007669"/>
    <property type="project" value="UniProtKB-KW"/>
</dbReference>
<dbReference type="Pfam" id="PF00483">
    <property type="entry name" value="NTP_transferase"/>
    <property type="match status" value="1"/>
</dbReference>
<comment type="caution">
    <text evidence="4">The sequence shown here is derived from an EMBL/GenBank/DDBJ whole genome shotgun (WGS) entry which is preliminary data.</text>
</comment>
<dbReference type="SUPFAM" id="SSF53448">
    <property type="entry name" value="Nucleotide-diphospho-sugar transferases"/>
    <property type="match status" value="1"/>
</dbReference>
<evidence type="ECO:0000259" key="3">
    <source>
        <dbReference type="Pfam" id="PF00483"/>
    </source>
</evidence>
<sequence>MITMLAVVLAGGKGLRMLPLTKDRPKAMVKLRGKPLLEWVLLELKKAGIRKVIIVVGYKKEKIIEHFGKRFKGLSIEYVVQKKPLGTGHALAQAKKTVEKLSAKQFIVCYADVIANHKDVVKLINARWQYAMGLRYEAEPERFGVVCVKNRRVISLTEKPKKVKEPALVNAGVYKLRKEIFEILEKLRPSKRNELELTDALKKLIRKGKLGYVIMENVLDIGTIADLERAMQQC</sequence>
<organism evidence="4 5">
    <name type="scientific">Candidatus Iainarchaeum sp</name>
    <dbReference type="NCBI Taxonomy" id="3101447"/>
    <lineage>
        <taxon>Archaea</taxon>
        <taxon>Candidatus Iainarchaeota</taxon>
        <taxon>Candidatus Iainarchaeia</taxon>
        <taxon>Candidatus Iainarchaeales</taxon>
        <taxon>Candidatus Iainarchaeaceae</taxon>
        <taxon>Candidatus Iainarchaeum</taxon>
    </lineage>
</organism>
<evidence type="ECO:0000256" key="2">
    <source>
        <dbReference type="ARBA" id="ARBA00022695"/>
    </source>
</evidence>
<evidence type="ECO:0000313" key="4">
    <source>
        <dbReference type="EMBL" id="RLG69655.1"/>
    </source>
</evidence>
<evidence type="ECO:0000313" key="5">
    <source>
        <dbReference type="Proteomes" id="UP000277633"/>
    </source>
</evidence>
<keyword evidence="2" id="KW-0548">Nucleotidyltransferase</keyword>
<dbReference type="Proteomes" id="UP000277633">
    <property type="component" value="Unassembled WGS sequence"/>
</dbReference>
<dbReference type="PANTHER" id="PTHR43584">
    <property type="entry name" value="NUCLEOTIDYL TRANSFERASE"/>
    <property type="match status" value="1"/>
</dbReference>
<dbReference type="InterPro" id="IPR050065">
    <property type="entry name" value="GlmU-like"/>
</dbReference>
<dbReference type="InterPro" id="IPR005835">
    <property type="entry name" value="NTP_transferase_dom"/>
</dbReference>
<keyword evidence="1" id="KW-0808">Transferase</keyword>
<accession>A0A497JH59</accession>
<dbReference type="EMBL" id="QMWO01000058">
    <property type="protein sequence ID" value="RLG69655.1"/>
    <property type="molecule type" value="Genomic_DNA"/>
</dbReference>